<feature type="domain" description="At3g05675-like ankyrin-like" evidence="4">
    <location>
        <begin position="235"/>
        <end position="468"/>
    </location>
</feature>
<dbReference type="Pfam" id="PF25553">
    <property type="entry name" value="BTB-POZ_ANK-like"/>
    <property type="match status" value="1"/>
</dbReference>
<dbReference type="InterPro" id="IPR038920">
    <property type="entry name" value="At3g05675-like"/>
</dbReference>
<dbReference type="Proteomes" id="UP000694853">
    <property type="component" value="Unplaced"/>
</dbReference>
<dbReference type="PANTHER" id="PTHR31060">
    <property type="entry name" value="OSJNBA0011J08.25 PROTEIN-RELATED"/>
    <property type="match status" value="1"/>
</dbReference>
<evidence type="ECO:0000313" key="5">
    <source>
        <dbReference type="Proteomes" id="UP000694853"/>
    </source>
</evidence>
<reference evidence="5" key="1">
    <citation type="journal article" date="2019" name="Toxins">
        <title>Detection of Abrin-Like and Prepropulchellin-Like Toxin Genes and Transcripts Using Whole Genome Sequencing and Full-Length Transcript Sequencing of Abrus precatorius.</title>
        <authorList>
            <person name="Hovde B.T."/>
            <person name="Daligault H.E."/>
            <person name="Hanschen E.R."/>
            <person name="Kunde Y.A."/>
            <person name="Johnson M.B."/>
            <person name="Starkenburg S.R."/>
            <person name="Johnson S.L."/>
        </authorList>
    </citation>
    <scope>NUCLEOTIDE SEQUENCE [LARGE SCALE GENOMIC DNA]</scope>
</reference>
<proteinExistence type="predicted"/>
<dbReference type="GO" id="GO:0016567">
    <property type="term" value="P:protein ubiquitination"/>
    <property type="evidence" value="ECO:0007669"/>
    <property type="project" value="UniProtKB-UniPathway"/>
</dbReference>
<dbReference type="OrthoDB" id="2014231at2759"/>
<dbReference type="AlphaFoldDB" id="A0A8B8KU02"/>
<sequence length="488" mass="55595">MGGESALKSREVSTMIKQGFIADPTLSFSPSRTFSSSPPPLTRPTHTQTLFDMMSDRHPKFSDDNRRKMQDRLSKLLEEAPFHGGGDVRVTVVGRDGFKVSMEVQKSVLADKSRFFAEKLRCENGLLHSVEISDCDDVEVYVEAVVLMHSEDLKRRLRSMGEGVSKILSLLKVWAAIMFDLGVESCLEYLEAIPWTENEQEEVISQLGHLQLHDSATEVLLRVSSDPSTAPRADDIFMDMLSGVLQAKDDKARREMKALLSKLLKDNASRDSSRPDVSKDTLYYLCLRCINSLILRLSEATGKDEMPDRGVLMSEISREADNIQWIVDILIGKKMCDEFVKIWAEQKELATLHSKVPTIYRHEISRITAQLCIGIGRGHILVPKESRFSLLSTWLEALYEDFGWMRRASKAVDKKLVEDGLSQTILTLPLLQQQALLLNWFNRFLNKGDDCPNIQKAFEIWWRRTFIRQYSPEPDNSQLQITLCDYPS</sequence>
<dbReference type="KEGG" id="aprc:113858827"/>
<evidence type="ECO:0000256" key="2">
    <source>
        <dbReference type="ARBA" id="ARBA00004906"/>
    </source>
</evidence>
<gene>
    <name evidence="6" type="primary">LOC113858827</name>
</gene>
<dbReference type="UniPathway" id="UPA00143"/>
<dbReference type="GeneID" id="113858827"/>
<evidence type="ECO:0000259" key="4">
    <source>
        <dbReference type="Pfam" id="PF25553"/>
    </source>
</evidence>
<keyword evidence="5" id="KW-1185">Reference proteome</keyword>
<evidence type="ECO:0000256" key="3">
    <source>
        <dbReference type="ARBA" id="ARBA00022786"/>
    </source>
</evidence>
<name>A0A8B8KU02_ABRPR</name>
<organism evidence="5 6">
    <name type="scientific">Abrus precatorius</name>
    <name type="common">Indian licorice</name>
    <name type="synonym">Glycine abrus</name>
    <dbReference type="NCBI Taxonomy" id="3816"/>
    <lineage>
        <taxon>Eukaryota</taxon>
        <taxon>Viridiplantae</taxon>
        <taxon>Streptophyta</taxon>
        <taxon>Embryophyta</taxon>
        <taxon>Tracheophyta</taxon>
        <taxon>Spermatophyta</taxon>
        <taxon>Magnoliopsida</taxon>
        <taxon>eudicotyledons</taxon>
        <taxon>Gunneridae</taxon>
        <taxon>Pentapetalae</taxon>
        <taxon>rosids</taxon>
        <taxon>fabids</taxon>
        <taxon>Fabales</taxon>
        <taxon>Fabaceae</taxon>
        <taxon>Papilionoideae</taxon>
        <taxon>50 kb inversion clade</taxon>
        <taxon>NPAAA clade</taxon>
        <taxon>indigoferoid/millettioid clade</taxon>
        <taxon>Abreae</taxon>
        <taxon>Abrus</taxon>
    </lineage>
</organism>
<comment type="function">
    <text evidence="1">May act as a substrate-specific adapter of an E3 ubiquitin-protein ligase complex (CUL3-RBX1-BTB) which mediates the ubiquitination and subsequent proteasomal degradation of target proteins.</text>
</comment>
<keyword evidence="3" id="KW-0833">Ubl conjugation pathway</keyword>
<accession>A0A8B8KU02</accession>
<dbReference type="PANTHER" id="PTHR31060:SF32">
    <property type="entry name" value="BTB_POZ DOMAIN PLANT PROTEIN"/>
    <property type="match status" value="1"/>
</dbReference>
<protein>
    <submittedName>
        <fullName evidence="6">BTB/POZ domain-containing protein At5g60050</fullName>
    </submittedName>
</protein>
<reference evidence="6" key="2">
    <citation type="submission" date="2025-08" db="UniProtKB">
        <authorList>
            <consortium name="RefSeq"/>
        </authorList>
    </citation>
    <scope>IDENTIFICATION</scope>
    <source>
        <tissue evidence="6">Young leaves</tissue>
    </source>
</reference>
<comment type="pathway">
    <text evidence="2">Protein modification; protein ubiquitination.</text>
</comment>
<evidence type="ECO:0000256" key="1">
    <source>
        <dbReference type="ARBA" id="ARBA00002668"/>
    </source>
</evidence>
<dbReference type="InterPro" id="IPR058039">
    <property type="entry name" value="At3g05675-like_ankyrin"/>
</dbReference>
<evidence type="ECO:0000313" key="6">
    <source>
        <dbReference type="RefSeq" id="XP_027347391.1"/>
    </source>
</evidence>
<dbReference type="RefSeq" id="XP_027347391.1">
    <property type="nucleotide sequence ID" value="XM_027491590.1"/>
</dbReference>